<keyword evidence="1" id="KW-1133">Transmembrane helix</keyword>
<evidence type="ECO:0000313" key="3">
    <source>
        <dbReference type="Proteomes" id="UP000192911"/>
    </source>
</evidence>
<feature type="transmembrane region" description="Helical" evidence="1">
    <location>
        <begin position="113"/>
        <end position="129"/>
    </location>
</feature>
<dbReference type="Proteomes" id="UP000192911">
    <property type="component" value="Unassembled WGS sequence"/>
</dbReference>
<proteinExistence type="predicted"/>
<dbReference type="EMBL" id="FXAH01000001">
    <property type="protein sequence ID" value="SME94926.1"/>
    <property type="molecule type" value="Genomic_DNA"/>
</dbReference>
<evidence type="ECO:0008006" key="4">
    <source>
        <dbReference type="Google" id="ProtNLM"/>
    </source>
</evidence>
<feature type="transmembrane region" description="Helical" evidence="1">
    <location>
        <begin position="149"/>
        <end position="168"/>
    </location>
</feature>
<reference evidence="3" key="1">
    <citation type="submission" date="2017-04" db="EMBL/GenBank/DDBJ databases">
        <authorList>
            <person name="Varghese N."/>
            <person name="Submissions S."/>
        </authorList>
    </citation>
    <scope>NUCLEOTIDE SEQUENCE [LARGE SCALE GENOMIC DNA]</scope>
    <source>
        <strain evidence="3">Ballard 720</strain>
    </source>
</reference>
<evidence type="ECO:0000256" key="1">
    <source>
        <dbReference type="SAM" id="Phobius"/>
    </source>
</evidence>
<sequence length="173" mass="18225">MNSSANKVAGAGWQAVVARLKPACFWRRTVASGSVAGALAAAMAGCRARAEGTTAYAPINAVTHCLWPDDALHETRCSARYTLTGLAIHQGAAVFWGVMFELLAPRRPREHPAATLAAAAATAATAYLVDYRVVPKRLTPGFENHLSGRSLACVYAAIAGGFTLAALMRRGER</sequence>
<protein>
    <recommendedName>
        <fullName evidence="4">DUF1440 domain-containing protein</fullName>
    </recommendedName>
</protein>
<organism evidence="2 3">
    <name type="scientific">Trinickia caryophylli</name>
    <name type="common">Paraburkholderia caryophylli</name>
    <dbReference type="NCBI Taxonomy" id="28094"/>
    <lineage>
        <taxon>Bacteria</taxon>
        <taxon>Pseudomonadati</taxon>
        <taxon>Pseudomonadota</taxon>
        <taxon>Betaproteobacteria</taxon>
        <taxon>Burkholderiales</taxon>
        <taxon>Burkholderiaceae</taxon>
        <taxon>Trinickia</taxon>
    </lineage>
</organism>
<keyword evidence="1" id="KW-0812">Transmembrane</keyword>
<keyword evidence="1" id="KW-0472">Membrane</keyword>
<dbReference type="STRING" id="28094.SAMN06295900_101245"/>
<evidence type="ECO:0000313" key="2">
    <source>
        <dbReference type="EMBL" id="SME94926.1"/>
    </source>
</evidence>
<accession>A0A1X7CDM0</accession>
<name>A0A1X7CDM0_TRICW</name>
<keyword evidence="3" id="KW-1185">Reference proteome</keyword>
<gene>
    <name evidence="2" type="ORF">SAMN06295900_101245</name>
</gene>
<dbReference type="GeneID" id="95549277"/>
<dbReference type="AlphaFoldDB" id="A0A1X7CDM0"/>
<dbReference type="RefSeq" id="WP_233211920.1">
    <property type="nucleotide sequence ID" value="NZ_BSQD01000001.1"/>
</dbReference>